<evidence type="ECO:0000256" key="2">
    <source>
        <dbReference type="ARBA" id="ARBA00023027"/>
    </source>
</evidence>
<dbReference type="GO" id="GO:0051287">
    <property type="term" value="F:NAD binding"/>
    <property type="evidence" value="ECO:0007669"/>
    <property type="project" value="InterPro"/>
</dbReference>
<dbReference type="EMBL" id="CP090165">
    <property type="protein sequence ID" value="UJO15015.1"/>
    <property type="molecule type" value="Genomic_DNA"/>
</dbReference>
<dbReference type="InterPro" id="IPR029752">
    <property type="entry name" value="D-isomer_DH_CS1"/>
</dbReference>
<dbReference type="GeneID" id="71987813"/>
<dbReference type="PANTHER" id="PTHR43333:SF1">
    <property type="entry name" value="D-ISOMER SPECIFIC 2-HYDROXYACID DEHYDROGENASE NAD-BINDING DOMAIN-CONTAINING PROTEIN"/>
    <property type="match status" value="1"/>
</dbReference>
<proteinExistence type="predicted"/>
<dbReference type="AlphaFoldDB" id="A0A9Q8P6C8"/>
<accession>A0A9Q8P6C8</accession>
<sequence>MGGGPPKDHLLATLPFPEPKDIFSSLQKKFPSLTITYHQTSSSREAIELYNEVPKHLWHTATILVTLFTFPQDAEEVPNLELVHLVSAGSNLLQGQPLWTDSDVTITTSTGIHGPQIAEWVIMTGLVGSHHYKQLYELQKAHRWGGGSDTGYRTVTDKVGQKVGILGYGSIGRQVGRVAKAMGMKILAFTASEKDTAEKKRDNGYVVPGTGDYHGLDKESLHNFLRQDIDWLVVSVPLTDQTRHFLGKDEFKVLSQDSKRPAFVTNIARGSIVKQQDLIEALKDGTLAGAALDVTDPEPLPEDSELWGLENVILTPHISSSSGAYTKRTFDLLAKNLQRRTNGERLINVVNRKRGY</sequence>
<keyword evidence="2" id="KW-0520">NAD</keyword>
<dbReference type="Proteomes" id="UP000756132">
    <property type="component" value="Chromosome 3"/>
</dbReference>
<evidence type="ECO:0000313" key="5">
    <source>
        <dbReference type="Proteomes" id="UP000756132"/>
    </source>
</evidence>
<dbReference type="GO" id="GO:0016491">
    <property type="term" value="F:oxidoreductase activity"/>
    <property type="evidence" value="ECO:0007669"/>
    <property type="project" value="UniProtKB-KW"/>
</dbReference>
<dbReference type="RefSeq" id="XP_047759381.1">
    <property type="nucleotide sequence ID" value="XM_047907083.1"/>
</dbReference>
<dbReference type="CDD" id="cd12163">
    <property type="entry name" value="2-Hacid_dh_5"/>
    <property type="match status" value="1"/>
</dbReference>
<dbReference type="OrthoDB" id="298012at2759"/>
<dbReference type="InterPro" id="IPR036291">
    <property type="entry name" value="NAD(P)-bd_dom_sf"/>
</dbReference>
<evidence type="ECO:0000259" key="3">
    <source>
        <dbReference type="Pfam" id="PF02826"/>
    </source>
</evidence>
<dbReference type="KEGG" id="ffu:CLAFUR5_07935"/>
<gene>
    <name evidence="4" type="ORF">CLAFUR5_07935</name>
</gene>
<dbReference type="Gene3D" id="3.40.50.720">
    <property type="entry name" value="NAD(P)-binding Rossmann-like Domain"/>
    <property type="match status" value="2"/>
</dbReference>
<feature type="domain" description="D-isomer specific 2-hydroxyacid dehydrogenase NAD-binding" evidence="3">
    <location>
        <begin position="129"/>
        <end position="319"/>
    </location>
</feature>
<evidence type="ECO:0000256" key="1">
    <source>
        <dbReference type="ARBA" id="ARBA00023002"/>
    </source>
</evidence>
<dbReference type="PROSITE" id="PS00065">
    <property type="entry name" value="D_2_HYDROXYACID_DH_1"/>
    <property type="match status" value="1"/>
</dbReference>
<dbReference type="InterPro" id="IPR006140">
    <property type="entry name" value="D-isomer_DH_NAD-bd"/>
</dbReference>
<dbReference type="SUPFAM" id="SSF51735">
    <property type="entry name" value="NAD(P)-binding Rossmann-fold domains"/>
    <property type="match status" value="1"/>
</dbReference>
<dbReference type="PANTHER" id="PTHR43333">
    <property type="entry name" value="2-HACID_DH_C DOMAIN-CONTAINING PROTEIN"/>
    <property type="match status" value="1"/>
</dbReference>
<keyword evidence="5" id="KW-1185">Reference proteome</keyword>
<evidence type="ECO:0000313" key="4">
    <source>
        <dbReference type="EMBL" id="UJO15015.1"/>
    </source>
</evidence>
<organism evidence="4 5">
    <name type="scientific">Passalora fulva</name>
    <name type="common">Tomato leaf mold</name>
    <name type="synonym">Cladosporium fulvum</name>
    <dbReference type="NCBI Taxonomy" id="5499"/>
    <lineage>
        <taxon>Eukaryota</taxon>
        <taxon>Fungi</taxon>
        <taxon>Dikarya</taxon>
        <taxon>Ascomycota</taxon>
        <taxon>Pezizomycotina</taxon>
        <taxon>Dothideomycetes</taxon>
        <taxon>Dothideomycetidae</taxon>
        <taxon>Mycosphaerellales</taxon>
        <taxon>Mycosphaerellaceae</taxon>
        <taxon>Fulvia</taxon>
    </lineage>
</organism>
<reference evidence="4" key="1">
    <citation type="submission" date="2021-12" db="EMBL/GenBank/DDBJ databases">
        <authorList>
            <person name="Zaccaron A."/>
            <person name="Stergiopoulos I."/>
        </authorList>
    </citation>
    <scope>NUCLEOTIDE SEQUENCE</scope>
    <source>
        <strain evidence="4">Race5_Kim</strain>
    </source>
</reference>
<dbReference type="OMA" id="WHHGTDK"/>
<reference evidence="4" key="2">
    <citation type="journal article" date="2022" name="Microb. Genom.">
        <title>A chromosome-scale genome assembly of the tomato pathogen Cladosporium fulvum reveals a compartmentalized genome architecture and the presence of a dispensable chromosome.</title>
        <authorList>
            <person name="Zaccaron A.Z."/>
            <person name="Chen L.H."/>
            <person name="Samaras A."/>
            <person name="Stergiopoulos I."/>
        </authorList>
    </citation>
    <scope>NUCLEOTIDE SEQUENCE</scope>
    <source>
        <strain evidence="4">Race5_Kim</strain>
    </source>
</reference>
<protein>
    <submittedName>
        <fullName evidence="4">D-2-hydroxyacid dehydrogenase</fullName>
    </submittedName>
</protein>
<keyword evidence="1" id="KW-0560">Oxidoreductase</keyword>
<dbReference type="Pfam" id="PF02826">
    <property type="entry name" value="2-Hacid_dh_C"/>
    <property type="match status" value="1"/>
</dbReference>
<name>A0A9Q8P6C8_PASFU</name>